<sequence>MTLIYLDHSATTPLHPEVFAAMEPFFGSTDQRANLSYGNPSSIHGAGRAAHAGLSEARRTVADVLGATPNEIVFTGCGSESDNAALRGIALARRKQVGANRIITTPVEHHAVLYSAE</sequence>
<dbReference type="Gene3D" id="3.40.640.10">
    <property type="entry name" value="Type I PLP-dependent aspartate aminotransferase-like (Major domain)"/>
    <property type="match status" value="1"/>
</dbReference>
<organism evidence="5">
    <name type="scientific">Caldilineaceae bacterium SB0675_bin_29</name>
    <dbReference type="NCBI Taxonomy" id="2605266"/>
    <lineage>
        <taxon>Bacteria</taxon>
        <taxon>Bacillati</taxon>
        <taxon>Chloroflexota</taxon>
        <taxon>Caldilineae</taxon>
        <taxon>Caldilineales</taxon>
        <taxon>Caldilineaceae</taxon>
    </lineage>
</organism>
<accession>A0A6B1FX35</accession>
<reference evidence="5" key="1">
    <citation type="submission" date="2019-09" db="EMBL/GenBank/DDBJ databases">
        <title>Characterisation of the sponge microbiome using genome-centric metagenomics.</title>
        <authorList>
            <person name="Engelberts J.P."/>
            <person name="Robbins S.J."/>
            <person name="De Goeij J.M."/>
            <person name="Aranda M."/>
            <person name="Bell S.C."/>
            <person name="Webster N.S."/>
        </authorList>
    </citation>
    <scope>NUCLEOTIDE SEQUENCE</scope>
    <source>
        <strain evidence="5">SB0675_bin_29</strain>
    </source>
</reference>
<comment type="cofactor">
    <cofactor evidence="1">
        <name>pyridoxal 5'-phosphate</name>
        <dbReference type="ChEBI" id="CHEBI:597326"/>
    </cofactor>
</comment>
<dbReference type="EMBL" id="VYDA01000088">
    <property type="protein sequence ID" value="MYH60631.1"/>
    <property type="molecule type" value="Genomic_DNA"/>
</dbReference>
<dbReference type="InterPro" id="IPR000192">
    <property type="entry name" value="Aminotrans_V_dom"/>
</dbReference>
<comment type="catalytic activity">
    <reaction evidence="3">
        <text>(sulfur carrier)-H + L-cysteine = (sulfur carrier)-SH + L-alanine</text>
        <dbReference type="Rhea" id="RHEA:43892"/>
        <dbReference type="Rhea" id="RHEA-COMP:14737"/>
        <dbReference type="Rhea" id="RHEA-COMP:14739"/>
        <dbReference type="ChEBI" id="CHEBI:29917"/>
        <dbReference type="ChEBI" id="CHEBI:35235"/>
        <dbReference type="ChEBI" id="CHEBI:57972"/>
        <dbReference type="ChEBI" id="CHEBI:64428"/>
        <dbReference type="EC" id="2.8.1.7"/>
    </reaction>
</comment>
<comment type="similarity">
    <text evidence="2">Belongs to the class-V pyridoxal-phosphate-dependent aminotransferase family. NifS/IscS subfamily.</text>
</comment>
<dbReference type="InterPro" id="IPR015421">
    <property type="entry name" value="PyrdxlP-dep_Trfase_major"/>
</dbReference>
<evidence type="ECO:0000313" key="5">
    <source>
        <dbReference type="EMBL" id="MYH60631.1"/>
    </source>
</evidence>
<dbReference type="PANTHER" id="PTHR11601:SF34">
    <property type="entry name" value="CYSTEINE DESULFURASE"/>
    <property type="match status" value="1"/>
</dbReference>
<comment type="caution">
    <text evidence="5">The sequence shown here is derived from an EMBL/GenBank/DDBJ whole genome shotgun (WGS) entry which is preliminary data.</text>
</comment>
<dbReference type="GO" id="GO:0008483">
    <property type="term" value="F:transaminase activity"/>
    <property type="evidence" value="ECO:0007669"/>
    <property type="project" value="UniProtKB-KW"/>
</dbReference>
<dbReference type="GO" id="GO:0031071">
    <property type="term" value="F:cysteine desulfurase activity"/>
    <property type="evidence" value="ECO:0007669"/>
    <property type="project" value="UniProtKB-EC"/>
</dbReference>
<feature type="domain" description="Aminotransferase class V" evidence="4">
    <location>
        <begin position="4"/>
        <end position="115"/>
    </location>
</feature>
<evidence type="ECO:0000259" key="4">
    <source>
        <dbReference type="Pfam" id="PF00266"/>
    </source>
</evidence>
<protein>
    <submittedName>
        <fullName evidence="5">Aminotransferase class V-fold PLP-dependent enzyme</fullName>
    </submittedName>
</protein>
<evidence type="ECO:0000256" key="2">
    <source>
        <dbReference type="ARBA" id="ARBA00006490"/>
    </source>
</evidence>
<dbReference type="SUPFAM" id="SSF53383">
    <property type="entry name" value="PLP-dependent transferases"/>
    <property type="match status" value="1"/>
</dbReference>
<gene>
    <name evidence="5" type="ORF">F4148_02305</name>
</gene>
<dbReference type="AlphaFoldDB" id="A0A6B1FX35"/>
<proteinExistence type="inferred from homology"/>
<keyword evidence="5" id="KW-0032">Aminotransferase</keyword>
<dbReference type="Pfam" id="PF00266">
    <property type="entry name" value="Aminotran_5"/>
    <property type="match status" value="1"/>
</dbReference>
<evidence type="ECO:0000256" key="1">
    <source>
        <dbReference type="ARBA" id="ARBA00001933"/>
    </source>
</evidence>
<dbReference type="InterPro" id="IPR015424">
    <property type="entry name" value="PyrdxlP-dep_Trfase"/>
</dbReference>
<feature type="non-terminal residue" evidence="5">
    <location>
        <position position="117"/>
    </location>
</feature>
<dbReference type="PANTHER" id="PTHR11601">
    <property type="entry name" value="CYSTEINE DESULFURYLASE FAMILY MEMBER"/>
    <property type="match status" value="1"/>
</dbReference>
<evidence type="ECO:0000256" key="3">
    <source>
        <dbReference type="ARBA" id="ARBA00050776"/>
    </source>
</evidence>
<keyword evidence="5" id="KW-0808">Transferase</keyword>
<name>A0A6B1FX35_9CHLR</name>